<dbReference type="InterPro" id="IPR003115">
    <property type="entry name" value="ParB_N"/>
</dbReference>
<feature type="domain" description="ParB-like N-terminal" evidence="3">
    <location>
        <begin position="31"/>
        <end position="133"/>
    </location>
</feature>
<gene>
    <name evidence="4" type="ORF">DWV29_09140</name>
</gene>
<evidence type="ECO:0000256" key="2">
    <source>
        <dbReference type="SAM" id="MobiDB-lite"/>
    </source>
</evidence>
<dbReference type="Gene3D" id="3.90.1530.30">
    <property type="match status" value="1"/>
</dbReference>
<dbReference type="PANTHER" id="PTHR33375">
    <property type="entry name" value="CHROMOSOME-PARTITIONING PROTEIN PARB-RELATED"/>
    <property type="match status" value="1"/>
</dbReference>
<dbReference type="SUPFAM" id="SSF110849">
    <property type="entry name" value="ParB/Sulfiredoxin"/>
    <property type="match status" value="1"/>
</dbReference>
<organism evidence="4 5">
    <name type="scientific">Enterocloster asparagiformis</name>
    <dbReference type="NCBI Taxonomy" id="333367"/>
    <lineage>
        <taxon>Bacteria</taxon>
        <taxon>Bacillati</taxon>
        <taxon>Bacillota</taxon>
        <taxon>Clostridia</taxon>
        <taxon>Lachnospirales</taxon>
        <taxon>Lachnospiraceae</taxon>
        <taxon>Enterocloster</taxon>
    </lineage>
</organism>
<dbReference type="Pfam" id="PF02195">
    <property type="entry name" value="ParB_N"/>
    <property type="match status" value="1"/>
</dbReference>
<dbReference type="OrthoDB" id="9771505at2"/>
<protein>
    <submittedName>
        <fullName evidence="4">ParB/RepB/Spo0J family partition protein</fullName>
    </submittedName>
</protein>
<name>A0A413FGF7_9FIRM</name>
<dbReference type="GO" id="GO:0005694">
    <property type="term" value="C:chromosome"/>
    <property type="evidence" value="ECO:0007669"/>
    <property type="project" value="TreeGrafter"/>
</dbReference>
<dbReference type="AlphaFoldDB" id="A0A413FGF7"/>
<dbReference type="InterPro" id="IPR050336">
    <property type="entry name" value="Chromosome_partition/occlusion"/>
</dbReference>
<dbReference type="InterPro" id="IPR004437">
    <property type="entry name" value="ParB/RepB/Spo0J"/>
</dbReference>
<comment type="similarity">
    <text evidence="1">Belongs to the ParB family.</text>
</comment>
<dbReference type="SUPFAM" id="SSF109709">
    <property type="entry name" value="KorB DNA-binding domain-like"/>
    <property type="match status" value="1"/>
</dbReference>
<dbReference type="GO" id="GO:0007059">
    <property type="term" value="P:chromosome segregation"/>
    <property type="evidence" value="ECO:0007669"/>
    <property type="project" value="TreeGrafter"/>
</dbReference>
<dbReference type="CDD" id="cd16407">
    <property type="entry name" value="ParB_N_like"/>
    <property type="match status" value="1"/>
</dbReference>
<dbReference type="RefSeq" id="WP_117777309.1">
    <property type="nucleotide sequence ID" value="NZ_QSBM01000006.1"/>
</dbReference>
<dbReference type="PANTHER" id="PTHR33375:SF1">
    <property type="entry name" value="CHROMOSOME-PARTITIONING PROTEIN PARB-RELATED"/>
    <property type="match status" value="1"/>
</dbReference>
<evidence type="ECO:0000256" key="1">
    <source>
        <dbReference type="ARBA" id="ARBA00006295"/>
    </source>
</evidence>
<dbReference type="InterPro" id="IPR036086">
    <property type="entry name" value="ParB/Sulfiredoxin_sf"/>
</dbReference>
<evidence type="ECO:0000259" key="3">
    <source>
        <dbReference type="SMART" id="SM00470"/>
    </source>
</evidence>
<dbReference type="EMBL" id="QSBM01000006">
    <property type="protein sequence ID" value="RGX29875.1"/>
    <property type="molecule type" value="Genomic_DNA"/>
</dbReference>
<sequence length="319" mass="36152">MSDTTTNAPKKRGKKQAQETPAAPPQDEQVVRLPLSELHSFKGYPALRGVMPGNQPYQVREDDPSMQQIAARIKERGVRQPAIVRPDPEGGYEIIAGHRRHRGSELAELPDMPAIIRGMSDEEAVIEMVDSNVQREDVLPSERAWAYRMRLEVEKHQGARTDLTSPKISAKFRSDDEIGKSLGISGDTLRNYASLTELLPQLLKLVDEKQIALSPAYQLAYLTKDEQMLVLDALDYSQNMPSLSQAQRLKKASQQGALTVELSRSIMSEEKKSEQDRVVLTGDKLKKYFPKSYTPQKMEETIIKLLEAWQKKRQRSQER</sequence>
<evidence type="ECO:0000313" key="4">
    <source>
        <dbReference type="EMBL" id="RGX29875.1"/>
    </source>
</evidence>
<comment type="caution">
    <text evidence="4">The sequence shown here is derived from an EMBL/GenBank/DDBJ whole genome shotgun (WGS) entry which is preliminary data.</text>
</comment>
<proteinExistence type="inferred from homology"/>
<feature type="region of interest" description="Disordered" evidence="2">
    <location>
        <begin position="1"/>
        <end position="29"/>
    </location>
</feature>
<accession>A0A413FGF7</accession>
<evidence type="ECO:0000313" key="5">
    <source>
        <dbReference type="Proteomes" id="UP000283880"/>
    </source>
</evidence>
<dbReference type="NCBIfam" id="TIGR00180">
    <property type="entry name" value="parB_part"/>
    <property type="match status" value="1"/>
</dbReference>
<reference evidence="4 5" key="1">
    <citation type="submission" date="2018-08" db="EMBL/GenBank/DDBJ databases">
        <title>A genome reference for cultivated species of the human gut microbiota.</title>
        <authorList>
            <person name="Zou Y."/>
            <person name="Xue W."/>
            <person name="Luo G."/>
        </authorList>
    </citation>
    <scope>NUCLEOTIDE SEQUENCE [LARGE SCALE GENOMIC DNA]</scope>
    <source>
        <strain evidence="4 5">AF04-15</strain>
    </source>
</reference>
<dbReference type="SMART" id="SM00470">
    <property type="entry name" value="ParB"/>
    <property type="match status" value="1"/>
</dbReference>
<dbReference type="Gene3D" id="1.10.10.2830">
    <property type="match status" value="1"/>
</dbReference>
<dbReference type="Proteomes" id="UP000283880">
    <property type="component" value="Unassembled WGS sequence"/>
</dbReference>
<dbReference type="GO" id="GO:0003677">
    <property type="term" value="F:DNA binding"/>
    <property type="evidence" value="ECO:0007669"/>
    <property type="project" value="InterPro"/>
</dbReference>